<dbReference type="STRING" id="479433.Caci_3057"/>
<evidence type="ECO:0000313" key="1">
    <source>
        <dbReference type="EMBL" id="ACU71966.1"/>
    </source>
</evidence>
<evidence type="ECO:0000313" key="2">
    <source>
        <dbReference type="Proteomes" id="UP000000851"/>
    </source>
</evidence>
<dbReference type="RefSeq" id="WP_012787259.1">
    <property type="nucleotide sequence ID" value="NC_013131.1"/>
</dbReference>
<keyword evidence="2" id="KW-1185">Reference proteome</keyword>
<dbReference type="Gene3D" id="1.10.260.40">
    <property type="entry name" value="lambda repressor-like DNA-binding domains"/>
    <property type="match status" value="1"/>
</dbReference>
<dbReference type="AlphaFoldDB" id="C7Q4J7"/>
<dbReference type="EMBL" id="CP001700">
    <property type="protein sequence ID" value="ACU71966.1"/>
    <property type="molecule type" value="Genomic_DNA"/>
</dbReference>
<organism evidence="1 2">
    <name type="scientific">Catenulispora acidiphila (strain DSM 44928 / JCM 14897 / NBRC 102108 / NRRL B-24433 / ID139908)</name>
    <dbReference type="NCBI Taxonomy" id="479433"/>
    <lineage>
        <taxon>Bacteria</taxon>
        <taxon>Bacillati</taxon>
        <taxon>Actinomycetota</taxon>
        <taxon>Actinomycetes</taxon>
        <taxon>Catenulisporales</taxon>
        <taxon>Catenulisporaceae</taxon>
        <taxon>Catenulispora</taxon>
    </lineage>
</organism>
<gene>
    <name evidence="1" type="ordered locus">Caci_3057</name>
</gene>
<name>C7Q4J7_CATAD</name>
<dbReference type="InterPro" id="IPR010982">
    <property type="entry name" value="Lambda_DNA-bd_dom_sf"/>
</dbReference>
<dbReference type="HOGENOM" id="CLU_1755551_0_0_11"/>
<dbReference type="InParanoid" id="C7Q4J7"/>
<proteinExistence type="predicted"/>
<sequence>MTDGETGSGQQFSAWLKRHIDLRGVRTTDVIRAGVEAKAFSKVTFYRWYNGEHIPNSDNAKFLAEYFGVDPRNAYEAAGLTHLMDMEGDIVTAADPVEVFVARVRARGFPKPVEDRLIEYVRAEIEERKAALDKMLDAVEDTQKLQAE</sequence>
<protein>
    <submittedName>
        <fullName evidence="1">Uncharacterized protein</fullName>
    </submittedName>
</protein>
<reference evidence="1 2" key="1">
    <citation type="journal article" date="2009" name="Stand. Genomic Sci.">
        <title>Complete genome sequence of Catenulispora acidiphila type strain (ID 139908).</title>
        <authorList>
            <person name="Copeland A."/>
            <person name="Lapidus A."/>
            <person name="Glavina Del Rio T."/>
            <person name="Nolan M."/>
            <person name="Lucas S."/>
            <person name="Chen F."/>
            <person name="Tice H."/>
            <person name="Cheng J.F."/>
            <person name="Bruce D."/>
            <person name="Goodwin L."/>
            <person name="Pitluck S."/>
            <person name="Mikhailova N."/>
            <person name="Pati A."/>
            <person name="Ivanova N."/>
            <person name="Mavromatis K."/>
            <person name="Chen A."/>
            <person name="Palaniappan K."/>
            <person name="Chain P."/>
            <person name="Land M."/>
            <person name="Hauser L."/>
            <person name="Chang Y.J."/>
            <person name="Jeffries C.D."/>
            <person name="Chertkov O."/>
            <person name="Brettin T."/>
            <person name="Detter J.C."/>
            <person name="Han C."/>
            <person name="Ali Z."/>
            <person name="Tindall B.J."/>
            <person name="Goker M."/>
            <person name="Bristow J."/>
            <person name="Eisen J.A."/>
            <person name="Markowitz V."/>
            <person name="Hugenholtz P."/>
            <person name="Kyrpides N.C."/>
            <person name="Klenk H.P."/>
        </authorList>
    </citation>
    <scope>NUCLEOTIDE SEQUENCE [LARGE SCALE GENOMIC DNA]</scope>
    <source>
        <strain evidence="2">DSM 44928 / JCM 14897 / NBRC 102108 / NRRL B-24433 / ID139908</strain>
    </source>
</reference>
<accession>C7Q4J7</accession>
<dbReference type="GO" id="GO:0003677">
    <property type="term" value="F:DNA binding"/>
    <property type="evidence" value="ECO:0007669"/>
    <property type="project" value="InterPro"/>
</dbReference>
<dbReference type="KEGG" id="cai:Caci_3057"/>
<dbReference type="Proteomes" id="UP000000851">
    <property type="component" value="Chromosome"/>
</dbReference>